<proteinExistence type="predicted"/>
<feature type="domain" description="DUF6576" evidence="8">
    <location>
        <begin position="222"/>
        <end position="262"/>
    </location>
</feature>
<keyword evidence="4 6" id="KW-0472">Membrane</keyword>
<feature type="domain" description="Peptidase S54 rhomboid" evidence="7">
    <location>
        <begin position="59"/>
        <end position="194"/>
    </location>
</feature>
<keyword evidence="2 6" id="KW-0812">Transmembrane</keyword>
<keyword evidence="3 6" id="KW-1133">Transmembrane helix</keyword>
<dbReference type="AlphaFoldDB" id="A0A4Q2EDM4"/>
<accession>A0A4Q2EDM4</accession>
<dbReference type="GO" id="GO:0004252">
    <property type="term" value="F:serine-type endopeptidase activity"/>
    <property type="evidence" value="ECO:0007669"/>
    <property type="project" value="InterPro"/>
</dbReference>
<dbReference type="Pfam" id="PF20216">
    <property type="entry name" value="DUF6576"/>
    <property type="match status" value="1"/>
</dbReference>
<dbReference type="OrthoDB" id="5242776at2"/>
<gene>
    <name evidence="9" type="ORF">C1706_11860</name>
</gene>
<evidence type="ECO:0000259" key="8">
    <source>
        <dbReference type="Pfam" id="PF20216"/>
    </source>
</evidence>
<dbReference type="EMBL" id="PPCV01000008">
    <property type="protein sequence ID" value="RXW31557.1"/>
    <property type="molecule type" value="Genomic_DNA"/>
</dbReference>
<dbReference type="SUPFAM" id="SSF144091">
    <property type="entry name" value="Rhomboid-like"/>
    <property type="match status" value="1"/>
</dbReference>
<name>A0A4Q2EDM4_9ACTN</name>
<evidence type="ECO:0000259" key="7">
    <source>
        <dbReference type="Pfam" id="PF01694"/>
    </source>
</evidence>
<dbReference type="GO" id="GO:0016020">
    <property type="term" value="C:membrane"/>
    <property type="evidence" value="ECO:0007669"/>
    <property type="project" value="UniProtKB-SubCell"/>
</dbReference>
<feature type="region of interest" description="Disordered" evidence="5">
    <location>
        <begin position="211"/>
        <end position="232"/>
    </location>
</feature>
<dbReference type="InterPro" id="IPR022764">
    <property type="entry name" value="Peptidase_S54_rhomboid_dom"/>
</dbReference>
<evidence type="ECO:0000256" key="2">
    <source>
        <dbReference type="ARBA" id="ARBA00022692"/>
    </source>
</evidence>
<feature type="compositionally biased region" description="Basic residues" evidence="5">
    <location>
        <begin position="211"/>
        <end position="223"/>
    </location>
</feature>
<protein>
    <recommendedName>
        <fullName evidence="11">Rhomboid family intramembrane serine protease</fullName>
    </recommendedName>
</protein>
<reference evidence="9 10" key="1">
    <citation type="submission" date="2018-01" db="EMBL/GenBank/DDBJ databases">
        <title>Lactibacter flavus gen. nov., sp. nov., a novel bacterium of the family Propionibacteriaceae isolated from raw milk and dairy products.</title>
        <authorList>
            <person name="Wenning M."/>
            <person name="Breitenwieser F."/>
            <person name="Huptas C."/>
            <person name="von Neubeck M."/>
            <person name="Busse H.-J."/>
            <person name="Scherer S."/>
        </authorList>
    </citation>
    <scope>NUCLEOTIDE SEQUENCE [LARGE SCALE GENOMIC DNA]</scope>
    <source>
        <strain evidence="9 10">VG341</strain>
    </source>
</reference>
<dbReference type="Gene3D" id="1.20.1540.10">
    <property type="entry name" value="Rhomboid-like"/>
    <property type="match status" value="1"/>
</dbReference>
<dbReference type="RefSeq" id="WP_129459442.1">
    <property type="nucleotide sequence ID" value="NZ_PPCV01000008.1"/>
</dbReference>
<dbReference type="Proteomes" id="UP000290624">
    <property type="component" value="Unassembled WGS sequence"/>
</dbReference>
<feature type="transmembrane region" description="Helical" evidence="6">
    <location>
        <begin position="128"/>
        <end position="145"/>
    </location>
</feature>
<evidence type="ECO:0000313" key="9">
    <source>
        <dbReference type="EMBL" id="RXW31557.1"/>
    </source>
</evidence>
<dbReference type="InterPro" id="IPR046483">
    <property type="entry name" value="DUF6576"/>
</dbReference>
<evidence type="ECO:0000313" key="10">
    <source>
        <dbReference type="Proteomes" id="UP000290624"/>
    </source>
</evidence>
<dbReference type="InterPro" id="IPR035952">
    <property type="entry name" value="Rhomboid-like_sf"/>
</dbReference>
<evidence type="ECO:0000256" key="6">
    <source>
        <dbReference type="SAM" id="Phobius"/>
    </source>
</evidence>
<organism evidence="9 10">
    <name type="scientific">Propioniciclava flava</name>
    <dbReference type="NCBI Taxonomy" id="2072026"/>
    <lineage>
        <taxon>Bacteria</taxon>
        <taxon>Bacillati</taxon>
        <taxon>Actinomycetota</taxon>
        <taxon>Actinomycetes</taxon>
        <taxon>Propionibacteriales</taxon>
        <taxon>Propionibacteriaceae</taxon>
        <taxon>Propioniciclava</taxon>
    </lineage>
</organism>
<keyword evidence="10" id="KW-1185">Reference proteome</keyword>
<feature type="transmembrane region" description="Helical" evidence="6">
    <location>
        <begin position="182"/>
        <end position="207"/>
    </location>
</feature>
<sequence length="268" mass="30045">MSSFNVSRDNSGEAWFRIGRFDVTSTVLLVALGALGAVVSTLVAGLLAALYLDPRLVLQGQVWRIITWPLTDVMTLWTLLSLVLLWYFGRDLEAQIGRRSMAALYAGMWASLTVISLAVHLVSGTGQMYGLGLIQFMVLLVWIAEYPQRPFFFGIRAWVVGAALLGLQLLLMAAAVRYADMLTLLVALLFTALLARRFGLLSSLRFLPHPKGPRTPRPARKERRVAERKASDAERIDQLLEKISDQGLHSLSAAERRELEKLRQRRQR</sequence>
<evidence type="ECO:0000256" key="1">
    <source>
        <dbReference type="ARBA" id="ARBA00004141"/>
    </source>
</evidence>
<evidence type="ECO:0000256" key="4">
    <source>
        <dbReference type="ARBA" id="ARBA00023136"/>
    </source>
</evidence>
<evidence type="ECO:0000256" key="5">
    <source>
        <dbReference type="SAM" id="MobiDB-lite"/>
    </source>
</evidence>
<feature type="transmembrane region" description="Helical" evidence="6">
    <location>
        <begin position="101"/>
        <end position="122"/>
    </location>
</feature>
<comment type="caution">
    <text evidence="9">The sequence shown here is derived from an EMBL/GenBank/DDBJ whole genome shotgun (WGS) entry which is preliminary data.</text>
</comment>
<feature type="transmembrane region" description="Helical" evidence="6">
    <location>
        <begin position="27"/>
        <end position="51"/>
    </location>
</feature>
<comment type="subcellular location">
    <subcellularLocation>
        <location evidence="1">Membrane</location>
        <topology evidence="1">Multi-pass membrane protein</topology>
    </subcellularLocation>
</comment>
<feature type="transmembrane region" description="Helical" evidence="6">
    <location>
        <begin position="66"/>
        <end position="89"/>
    </location>
</feature>
<evidence type="ECO:0000256" key="3">
    <source>
        <dbReference type="ARBA" id="ARBA00022989"/>
    </source>
</evidence>
<feature type="transmembrane region" description="Helical" evidence="6">
    <location>
        <begin position="157"/>
        <end position="176"/>
    </location>
</feature>
<evidence type="ECO:0008006" key="11">
    <source>
        <dbReference type="Google" id="ProtNLM"/>
    </source>
</evidence>
<dbReference type="Pfam" id="PF01694">
    <property type="entry name" value="Rhomboid"/>
    <property type="match status" value="1"/>
</dbReference>